<dbReference type="OrthoDB" id="8900094at2"/>
<gene>
    <name evidence="2" type="ORF">CCO03_00170</name>
</gene>
<evidence type="ECO:0000313" key="3">
    <source>
        <dbReference type="Proteomes" id="UP000196138"/>
    </source>
</evidence>
<dbReference type="SUPFAM" id="SSF51206">
    <property type="entry name" value="cAMP-binding domain-like"/>
    <property type="match status" value="1"/>
</dbReference>
<dbReference type="InterPro" id="IPR014710">
    <property type="entry name" value="RmlC-like_jellyroll"/>
</dbReference>
<dbReference type="PROSITE" id="PS50042">
    <property type="entry name" value="CNMP_BINDING_3"/>
    <property type="match status" value="1"/>
</dbReference>
<dbReference type="EMBL" id="CP021455">
    <property type="protein sequence ID" value="ARU03314.1"/>
    <property type="molecule type" value="Genomic_DNA"/>
</dbReference>
<dbReference type="InterPro" id="IPR000595">
    <property type="entry name" value="cNMP-bd_dom"/>
</dbReference>
<dbReference type="GO" id="GO:0003700">
    <property type="term" value="F:DNA-binding transcription factor activity"/>
    <property type="evidence" value="ECO:0007669"/>
    <property type="project" value="TreeGrafter"/>
</dbReference>
<dbReference type="PANTHER" id="PTHR24567:SF74">
    <property type="entry name" value="HTH-TYPE TRANSCRIPTIONAL REGULATOR ARCR"/>
    <property type="match status" value="1"/>
</dbReference>
<sequence>MLVGLTPIDGLMSAIQTGAAYDQLALTLSPTQWLEFGQAMQPLSVAVGDVLIERGATDRVAYFIESGVLSAHLEDAEGRMRLAVLNPGTVVGEGGFLSGLARSATVIATAQGRVWCLSPMRFENLAQRHPQLGLALALAMGSVAVRRCTHPTRRVAIT</sequence>
<evidence type="ECO:0000259" key="1">
    <source>
        <dbReference type="PROSITE" id="PS50042"/>
    </source>
</evidence>
<reference evidence="2 3" key="1">
    <citation type="submission" date="2017-05" db="EMBL/GenBank/DDBJ databases">
        <authorList>
            <person name="Song R."/>
            <person name="Chenine A.L."/>
            <person name="Ruprecht R.M."/>
        </authorList>
    </citation>
    <scope>NUCLEOTIDE SEQUENCE [LARGE SCALE GENOMIC DNA]</scope>
    <source>
        <strain evidence="2 3">DSM 26136</strain>
    </source>
</reference>
<dbReference type="SMART" id="SM00100">
    <property type="entry name" value="cNMP"/>
    <property type="match status" value="1"/>
</dbReference>
<dbReference type="Gene3D" id="2.60.120.10">
    <property type="entry name" value="Jelly Rolls"/>
    <property type="match status" value="1"/>
</dbReference>
<evidence type="ECO:0000313" key="2">
    <source>
        <dbReference type="EMBL" id="ARU03314.1"/>
    </source>
</evidence>
<dbReference type="AlphaFoldDB" id="A0A1Y0EI97"/>
<dbReference type="PANTHER" id="PTHR24567">
    <property type="entry name" value="CRP FAMILY TRANSCRIPTIONAL REGULATORY PROTEIN"/>
    <property type="match status" value="1"/>
</dbReference>
<organism evidence="2 3">
    <name type="scientific">Comamonas serinivorans</name>
    <dbReference type="NCBI Taxonomy" id="1082851"/>
    <lineage>
        <taxon>Bacteria</taxon>
        <taxon>Pseudomonadati</taxon>
        <taxon>Pseudomonadota</taxon>
        <taxon>Betaproteobacteria</taxon>
        <taxon>Burkholderiales</taxon>
        <taxon>Comamonadaceae</taxon>
        <taxon>Comamonas</taxon>
    </lineage>
</organism>
<dbReference type="KEGG" id="cser:CCO03_00170"/>
<dbReference type="Pfam" id="PF00027">
    <property type="entry name" value="cNMP_binding"/>
    <property type="match status" value="1"/>
</dbReference>
<dbReference type="CDD" id="cd00038">
    <property type="entry name" value="CAP_ED"/>
    <property type="match status" value="1"/>
</dbReference>
<keyword evidence="3" id="KW-1185">Reference proteome</keyword>
<dbReference type="RefSeq" id="WP_087275640.1">
    <property type="nucleotide sequence ID" value="NZ_CP021455.1"/>
</dbReference>
<protein>
    <recommendedName>
        <fullName evidence="1">Cyclic nucleotide-binding domain-containing protein</fullName>
    </recommendedName>
</protein>
<proteinExistence type="predicted"/>
<dbReference type="InterPro" id="IPR018490">
    <property type="entry name" value="cNMP-bd_dom_sf"/>
</dbReference>
<dbReference type="GO" id="GO:0005829">
    <property type="term" value="C:cytosol"/>
    <property type="evidence" value="ECO:0007669"/>
    <property type="project" value="TreeGrafter"/>
</dbReference>
<name>A0A1Y0EI97_9BURK</name>
<accession>A0A1Y0EI97</accession>
<dbReference type="Proteomes" id="UP000196138">
    <property type="component" value="Chromosome"/>
</dbReference>
<feature type="domain" description="Cyclic nucleotide-binding" evidence="1">
    <location>
        <begin position="24"/>
        <end position="125"/>
    </location>
</feature>
<dbReference type="InterPro" id="IPR050397">
    <property type="entry name" value="Env_Response_Regulators"/>
</dbReference>